<evidence type="ECO:0000313" key="2">
    <source>
        <dbReference type="Proteomes" id="UP001595898"/>
    </source>
</evidence>
<keyword evidence="2" id="KW-1185">Reference proteome</keyword>
<proteinExistence type="predicted"/>
<organism evidence="1 2">
    <name type="scientific">Halosolutus amylolyticus</name>
    <dbReference type="NCBI Taxonomy" id="2932267"/>
    <lineage>
        <taxon>Archaea</taxon>
        <taxon>Methanobacteriati</taxon>
        <taxon>Methanobacteriota</taxon>
        <taxon>Stenosarchaea group</taxon>
        <taxon>Halobacteria</taxon>
        <taxon>Halobacteriales</taxon>
        <taxon>Natrialbaceae</taxon>
        <taxon>Halosolutus</taxon>
    </lineage>
</organism>
<evidence type="ECO:0000313" key="1">
    <source>
        <dbReference type="EMBL" id="MFC4540968.1"/>
    </source>
</evidence>
<dbReference type="EMBL" id="JBHSFA010000002">
    <property type="protein sequence ID" value="MFC4540968.1"/>
    <property type="molecule type" value="Genomic_DNA"/>
</dbReference>
<dbReference type="InterPro" id="IPR006311">
    <property type="entry name" value="TAT_signal"/>
</dbReference>
<dbReference type="Proteomes" id="UP001595898">
    <property type="component" value="Unassembled WGS sequence"/>
</dbReference>
<accession>A0ABD5PKS8</accession>
<reference evidence="1 2" key="1">
    <citation type="journal article" date="2019" name="Int. J. Syst. Evol. Microbiol.">
        <title>The Global Catalogue of Microorganisms (GCM) 10K type strain sequencing project: providing services to taxonomists for standard genome sequencing and annotation.</title>
        <authorList>
            <consortium name="The Broad Institute Genomics Platform"/>
            <consortium name="The Broad Institute Genome Sequencing Center for Infectious Disease"/>
            <person name="Wu L."/>
            <person name="Ma J."/>
        </authorList>
    </citation>
    <scope>NUCLEOTIDE SEQUENCE [LARGE SCALE GENOMIC DNA]</scope>
    <source>
        <strain evidence="1 2">WLHS5</strain>
    </source>
</reference>
<dbReference type="RefSeq" id="WP_250139121.1">
    <property type="nucleotide sequence ID" value="NZ_JALIQP010000001.1"/>
</dbReference>
<dbReference type="PROSITE" id="PS51318">
    <property type="entry name" value="TAT"/>
    <property type="match status" value="1"/>
</dbReference>
<sequence>MTADPDGERTASSRSVTRRDVVVALGGAAAASTIGVDGATAREAPLHVRVYPGPVPLRAWVRYRFQGMSRDWPPPYRAAMVAVEDAFEQVLDYARERSRLPNVDFRIERGQRVRFPLTAADPSIDAFVPTRKTVLDVFRDQVRERDVGSATTCHLLLCWAPFNFRLGYGGTHPSIDRIDRADGEGAYTAANVGATELWDSRAVTRNMAIHETLHTFISPDVAESVGGSPCDHNLGSAVRTDDALRVSPIATAYASPDRFDAGTRWEGRGCADHDRFHRHDGHEGIDRYAYTTRLSEATCEAVTRYLERQRPLS</sequence>
<gene>
    <name evidence="1" type="ORF">ACFO5R_03370</name>
</gene>
<dbReference type="AlphaFoldDB" id="A0ABD5PKS8"/>
<comment type="caution">
    <text evidence="1">The sequence shown here is derived from an EMBL/GenBank/DDBJ whole genome shotgun (WGS) entry which is preliminary data.</text>
</comment>
<name>A0ABD5PKS8_9EURY</name>
<protein>
    <submittedName>
        <fullName evidence="1">Uncharacterized protein</fullName>
    </submittedName>
</protein>